<dbReference type="CTD" id="20204786"/>
<gene>
    <name evidence="4" type="primary">20204786</name>
    <name evidence="3" type="ORF">HELRODRAFT_174042</name>
</gene>
<dbReference type="PANTHER" id="PTHR19143:SF458">
    <property type="entry name" value="FIBRINOGEN C-TERMINAL DOMAIN-CONTAINING PROTEIN-RELATED"/>
    <property type="match status" value="1"/>
</dbReference>
<dbReference type="STRING" id="6412.T1F7I7"/>
<keyword evidence="5" id="KW-1185">Reference proteome</keyword>
<evidence type="ECO:0000313" key="5">
    <source>
        <dbReference type="Proteomes" id="UP000015101"/>
    </source>
</evidence>
<dbReference type="AlphaFoldDB" id="T1F7I7"/>
<evidence type="ECO:0000313" key="4">
    <source>
        <dbReference type="EnsemblMetazoa" id="HelroP174042"/>
    </source>
</evidence>
<sequence>MQRRMDGSENFYRNWTEYKMGFGDPCGEFWIGNDNLYKLTSSNKYKLLIVLEDFDGATRCASYDTFSVGPPSSNYVLYIGDYRGTAGDSLRVHNNMPFSTLDSDHDMSWNSCAVKFAGAWWYRECHQSNLNGLYLRGHHTSYADGVNWNTFRGFNYSLKFTEMRVELI</sequence>
<dbReference type="InParanoid" id="T1F7I7"/>
<evidence type="ECO:0000313" key="3">
    <source>
        <dbReference type="EMBL" id="ESO03149.1"/>
    </source>
</evidence>
<dbReference type="eggNOG" id="KOG2579">
    <property type="taxonomic scope" value="Eukaryota"/>
</dbReference>
<dbReference type="OrthoDB" id="6345539at2759"/>
<dbReference type="PROSITE" id="PS00514">
    <property type="entry name" value="FIBRINOGEN_C_1"/>
    <property type="match status" value="1"/>
</dbReference>
<dbReference type="SMART" id="SM00186">
    <property type="entry name" value="FBG"/>
    <property type="match status" value="1"/>
</dbReference>
<proteinExistence type="predicted"/>
<dbReference type="InterPro" id="IPR050373">
    <property type="entry name" value="Fibrinogen_C-term_domain"/>
</dbReference>
<evidence type="ECO:0000259" key="2">
    <source>
        <dbReference type="PROSITE" id="PS51406"/>
    </source>
</evidence>
<dbReference type="PANTHER" id="PTHR19143">
    <property type="entry name" value="FIBRINOGEN/TENASCIN/ANGIOPOEITIN"/>
    <property type="match status" value="1"/>
</dbReference>
<dbReference type="PROSITE" id="PS51406">
    <property type="entry name" value="FIBRINOGEN_C_2"/>
    <property type="match status" value="1"/>
</dbReference>
<name>T1F7I7_HELRO</name>
<dbReference type="SUPFAM" id="SSF56496">
    <property type="entry name" value="Fibrinogen C-terminal domain-like"/>
    <property type="match status" value="1"/>
</dbReference>
<dbReference type="InterPro" id="IPR014716">
    <property type="entry name" value="Fibrinogen_a/b/g_C_1"/>
</dbReference>
<dbReference type="EnsemblMetazoa" id="HelroT174042">
    <property type="protein sequence ID" value="HelroP174042"/>
    <property type="gene ID" value="HelroG174042"/>
</dbReference>
<reference evidence="3 5" key="2">
    <citation type="journal article" date="2013" name="Nature">
        <title>Insights into bilaterian evolution from three spiralian genomes.</title>
        <authorList>
            <person name="Simakov O."/>
            <person name="Marletaz F."/>
            <person name="Cho S.J."/>
            <person name="Edsinger-Gonzales E."/>
            <person name="Havlak P."/>
            <person name="Hellsten U."/>
            <person name="Kuo D.H."/>
            <person name="Larsson T."/>
            <person name="Lv J."/>
            <person name="Arendt D."/>
            <person name="Savage R."/>
            <person name="Osoegawa K."/>
            <person name="de Jong P."/>
            <person name="Grimwood J."/>
            <person name="Chapman J.A."/>
            <person name="Shapiro H."/>
            <person name="Aerts A."/>
            <person name="Otillar R.P."/>
            <person name="Terry A.Y."/>
            <person name="Boore J.L."/>
            <person name="Grigoriev I.V."/>
            <person name="Lindberg D.R."/>
            <person name="Seaver E.C."/>
            <person name="Weisblat D.A."/>
            <person name="Putnam N.H."/>
            <person name="Rokhsar D.S."/>
        </authorList>
    </citation>
    <scope>NUCLEOTIDE SEQUENCE</scope>
</reference>
<dbReference type="OMA" id="THAQEEC"/>
<accession>T1F7I7</accession>
<keyword evidence="1" id="KW-1015">Disulfide bond</keyword>
<dbReference type="HOGENOM" id="CLU_038628_6_2_1"/>
<dbReference type="Pfam" id="PF00147">
    <property type="entry name" value="Fibrinogen_C"/>
    <property type="match status" value="1"/>
</dbReference>
<dbReference type="GeneID" id="20204786"/>
<dbReference type="RefSeq" id="XP_009018842.1">
    <property type="nucleotide sequence ID" value="XM_009020594.1"/>
</dbReference>
<dbReference type="Gene3D" id="3.90.215.10">
    <property type="entry name" value="Gamma Fibrinogen, chain A, domain 1"/>
    <property type="match status" value="1"/>
</dbReference>
<dbReference type="InterPro" id="IPR036056">
    <property type="entry name" value="Fibrinogen-like_C"/>
</dbReference>
<feature type="domain" description="Fibrinogen C-terminal" evidence="2">
    <location>
        <begin position="1"/>
        <end position="168"/>
    </location>
</feature>
<dbReference type="Proteomes" id="UP000015101">
    <property type="component" value="Unassembled WGS sequence"/>
</dbReference>
<dbReference type="InterPro" id="IPR002181">
    <property type="entry name" value="Fibrinogen_a/b/g_C_dom"/>
</dbReference>
<organism evidence="4 5">
    <name type="scientific">Helobdella robusta</name>
    <name type="common">Californian leech</name>
    <dbReference type="NCBI Taxonomy" id="6412"/>
    <lineage>
        <taxon>Eukaryota</taxon>
        <taxon>Metazoa</taxon>
        <taxon>Spiralia</taxon>
        <taxon>Lophotrochozoa</taxon>
        <taxon>Annelida</taxon>
        <taxon>Clitellata</taxon>
        <taxon>Hirudinea</taxon>
        <taxon>Rhynchobdellida</taxon>
        <taxon>Glossiphoniidae</taxon>
        <taxon>Helobdella</taxon>
    </lineage>
</organism>
<dbReference type="CDD" id="cd00087">
    <property type="entry name" value="FReD"/>
    <property type="match status" value="1"/>
</dbReference>
<dbReference type="FunCoup" id="T1F7I7">
    <property type="interactions" value="30"/>
</dbReference>
<evidence type="ECO:0000256" key="1">
    <source>
        <dbReference type="ARBA" id="ARBA00023157"/>
    </source>
</evidence>
<reference evidence="4" key="3">
    <citation type="submission" date="2015-06" db="UniProtKB">
        <authorList>
            <consortium name="EnsemblMetazoa"/>
        </authorList>
    </citation>
    <scope>IDENTIFICATION</scope>
</reference>
<dbReference type="GO" id="GO:0005615">
    <property type="term" value="C:extracellular space"/>
    <property type="evidence" value="ECO:0000318"/>
    <property type="project" value="GO_Central"/>
</dbReference>
<reference evidence="5" key="1">
    <citation type="submission" date="2012-12" db="EMBL/GenBank/DDBJ databases">
        <authorList>
            <person name="Hellsten U."/>
            <person name="Grimwood J."/>
            <person name="Chapman J.A."/>
            <person name="Shapiro H."/>
            <person name="Aerts A."/>
            <person name="Otillar R.P."/>
            <person name="Terry A.Y."/>
            <person name="Boore J.L."/>
            <person name="Simakov O."/>
            <person name="Marletaz F."/>
            <person name="Cho S.-J."/>
            <person name="Edsinger-Gonzales E."/>
            <person name="Havlak P."/>
            <person name="Kuo D.-H."/>
            <person name="Larsson T."/>
            <person name="Lv J."/>
            <person name="Arendt D."/>
            <person name="Savage R."/>
            <person name="Osoegawa K."/>
            <person name="de Jong P."/>
            <person name="Lindberg D.R."/>
            <person name="Seaver E.C."/>
            <person name="Weisblat D.A."/>
            <person name="Putnam N.H."/>
            <person name="Grigoriev I.V."/>
            <person name="Rokhsar D.S."/>
        </authorList>
    </citation>
    <scope>NUCLEOTIDE SEQUENCE</scope>
</reference>
<dbReference type="EMBL" id="KB096676">
    <property type="protein sequence ID" value="ESO03149.1"/>
    <property type="molecule type" value="Genomic_DNA"/>
</dbReference>
<dbReference type="KEGG" id="hro:HELRODRAFT_174042"/>
<dbReference type="EMBL" id="AMQM01004796">
    <property type="status" value="NOT_ANNOTATED_CDS"/>
    <property type="molecule type" value="Genomic_DNA"/>
</dbReference>
<dbReference type="InterPro" id="IPR020837">
    <property type="entry name" value="Fibrinogen_CS"/>
</dbReference>
<protein>
    <recommendedName>
        <fullName evidence="2">Fibrinogen C-terminal domain-containing protein</fullName>
    </recommendedName>
</protein>